<organism evidence="3">
    <name type="scientific">Hyalella azteca</name>
    <name type="common">Amphipod</name>
    <dbReference type="NCBI Taxonomy" id="294128"/>
    <lineage>
        <taxon>Eukaryota</taxon>
        <taxon>Metazoa</taxon>
        <taxon>Ecdysozoa</taxon>
        <taxon>Arthropoda</taxon>
        <taxon>Crustacea</taxon>
        <taxon>Multicrustacea</taxon>
        <taxon>Malacostraca</taxon>
        <taxon>Eumalacostraca</taxon>
        <taxon>Peracarida</taxon>
        <taxon>Amphipoda</taxon>
        <taxon>Senticaudata</taxon>
        <taxon>Talitrida</taxon>
        <taxon>Talitroidea</taxon>
        <taxon>Hyalellidae</taxon>
        <taxon>Hyalella</taxon>
    </lineage>
</organism>
<comment type="subunit">
    <text evidence="1">Homodimer; disulfide-linked.</text>
</comment>
<dbReference type="SUPFAM" id="SSF51556">
    <property type="entry name" value="Metallo-dependent hydrolases"/>
    <property type="match status" value="1"/>
</dbReference>
<comment type="cofactor">
    <cofactor evidence="1">
        <name>Zn(2+)</name>
        <dbReference type="ChEBI" id="CHEBI:29105"/>
    </cofactor>
</comment>
<keyword evidence="1" id="KW-0336">GPI-anchor</keyword>
<dbReference type="Pfam" id="PF01244">
    <property type="entry name" value="Peptidase_M19"/>
    <property type="match status" value="1"/>
</dbReference>
<evidence type="ECO:0000256" key="2">
    <source>
        <dbReference type="SAM" id="Phobius"/>
    </source>
</evidence>
<dbReference type="Gene3D" id="3.20.20.140">
    <property type="entry name" value="Metal-dependent hydrolases"/>
    <property type="match status" value="1"/>
</dbReference>
<dbReference type="GO" id="GO:0070573">
    <property type="term" value="F:metallodipeptidase activity"/>
    <property type="evidence" value="ECO:0007669"/>
    <property type="project" value="InterPro"/>
</dbReference>
<reference evidence="3" key="3">
    <citation type="submission" date="2019-06" db="EMBL/GenBank/DDBJ databases">
        <authorList>
            <person name="Poynton C."/>
            <person name="Hasenbein S."/>
            <person name="Benoit J.B."/>
            <person name="Sepulveda M.S."/>
            <person name="Poelchau M.F."/>
            <person name="Murali S.C."/>
            <person name="Chen S."/>
            <person name="Glastad K.M."/>
            <person name="Werren J.H."/>
            <person name="Vineis J.H."/>
            <person name="Bowen J.L."/>
            <person name="Friedrich M."/>
            <person name="Jones J."/>
            <person name="Robertson H.M."/>
            <person name="Feyereisen R."/>
            <person name="Mechler-Hickson A."/>
            <person name="Mathers N."/>
            <person name="Lee C.E."/>
            <person name="Colbourne J.K."/>
            <person name="Biales A."/>
            <person name="Johnston J.S."/>
            <person name="Wellborn G.A."/>
            <person name="Rosendale A.J."/>
            <person name="Cridge A.G."/>
            <person name="Munoz-Torres M.C."/>
            <person name="Bain P.A."/>
            <person name="Manny A.R."/>
            <person name="Major K.M."/>
            <person name="Lambert F.N."/>
            <person name="Vulpe C.D."/>
            <person name="Tuck P."/>
            <person name="Blalock B.J."/>
            <person name="Lin Y.-Y."/>
            <person name="Smith M.E."/>
            <person name="Ochoa-Acuna H."/>
            <person name="Chen M.-J.M."/>
            <person name="Childers C.P."/>
            <person name="Qu J."/>
            <person name="Dugan S."/>
            <person name="Lee S.L."/>
            <person name="Chao H."/>
            <person name="Dinh H."/>
            <person name="Han Y."/>
            <person name="Doddapaneni H."/>
            <person name="Worley K.C."/>
            <person name="Muzny D.M."/>
            <person name="Gibbs R.A."/>
            <person name="Richards S."/>
        </authorList>
    </citation>
    <scope>NUCLEOTIDE SEQUENCE</scope>
    <source>
        <strain evidence="3">HAZT.00-mixed</strain>
        <tissue evidence="3">Whole organism</tissue>
    </source>
</reference>
<keyword evidence="1" id="KW-0482">Metalloprotease</keyword>
<dbReference type="PROSITE" id="PS51365">
    <property type="entry name" value="RENAL_DIPEPTIDASE_2"/>
    <property type="match status" value="1"/>
</dbReference>
<evidence type="ECO:0000313" key="3">
    <source>
        <dbReference type="EMBL" id="KAA0202775.1"/>
    </source>
</evidence>
<dbReference type="EMBL" id="JQDR03003075">
    <property type="protein sequence ID" value="KAA0202775.1"/>
    <property type="molecule type" value="Genomic_DNA"/>
</dbReference>
<feature type="transmembrane region" description="Helical" evidence="2">
    <location>
        <begin position="51"/>
        <end position="72"/>
    </location>
</feature>
<keyword evidence="2" id="KW-1133">Transmembrane helix</keyword>
<reference evidence="3" key="1">
    <citation type="submission" date="2014-08" db="EMBL/GenBank/DDBJ databases">
        <authorList>
            <person name="Murali S."/>
            <person name="Richards S."/>
            <person name="Bandaranaike D."/>
            <person name="Bellair M."/>
            <person name="Blankenburg K."/>
            <person name="Chao H."/>
            <person name="Dinh H."/>
            <person name="Doddapaneni H."/>
            <person name="Dugan-Rocha S."/>
            <person name="Elkadiri S."/>
            <person name="Gnanaolivu R."/>
            <person name="Hughes D."/>
            <person name="Lee S."/>
            <person name="Li M."/>
            <person name="Ming W."/>
            <person name="Munidasa M."/>
            <person name="Muniz J."/>
            <person name="Nguyen L."/>
            <person name="Osuji N."/>
            <person name="Pu L.-L."/>
            <person name="Puazo M."/>
            <person name="Skinner E."/>
            <person name="Qu C."/>
            <person name="Quiroz J."/>
            <person name="Raj R."/>
            <person name="Weissenberger G."/>
            <person name="Xin Y."/>
            <person name="Zou X."/>
            <person name="Han Y."/>
            <person name="Worley K."/>
            <person name="Muzny D."/>
            <person name="Gibbs R."/>
        </authorList>
    </citation>
    <scope>NUCLEOTIDE SEQUENCE</scope>
    <source>
        <strain evidence="3">HAZT.00-mixed</strain>
        <tissue evidence="3">Whole organism</tissue>
    </source>
</reference>
<sequence>MSQVGGSEGDRLEHHCTVERCLCKKSCTVERCSCKESCTMERCSRVWWRQWCAVACVLLVSGAVVLAIALPLSTQPQPATRAIDRVLLDTPLIDGTPRGLEDVSKYPALLEELLHEGWTEPDVAKVAGGNFLRVMREVEKVSEGSGEGK</sequence>
<comment type="subcellular location">
    <subcellularLocation>
        <location evidence="1">Membrane</location>
        <topology evidence="1">Lipid-anchor</topology>
        <topology evidence="1">GPI-anchor</topology>
    </subcellularLocation>
</comment>
<reference evidence="3" key="2">
    <citation type="journal article" date="2018" name="Environ. Sci. Technol.">
        <title>The Toxicogenome of Hyalella azteca: A Model for Sediment Ecotoxicology and Evolutionary Toxicology.</title>
        <authorList>
            <person name="Poynton H.C."/>
            <person name="Hasenbein S."/>
            <person name="Benoit J.B."/>
            <person name="Sepulveda M.S."/>
            <person name="Poelchau M.F."/>
            <person name="Hughes D.S.T."/>
            <person name="Murali S.C."/>
            <person name="Chen S."/>
            <person name="Glastad K.M."/>
            <person name="Goodisman M.A.D."/>
            <person name="Werren J.H."/>
            <person name="Vineis J.H."/>
            <person name="Bowen J.L."/>
            <person name="Friedrich M."/>
            <person name="Jones J."/>
            <person name="Robertson H.M."/>
            <person name="Feyereisen R."/>
            <person name="Mechler-Hickson A."/>
            <person name="Mathers N."/>
            <person name="Lee C.E."/>
            <person name="Colbourne J.K."/>
            <person name="Biales A."/>
            <person name="Johnston J.S."/>
            <person name="Wellborn G.A."/>
            <person name="Rosendale A.J."/>
            <person name="Cridge A.G."/>
            <person name="Munoz-Torres M.C."/>
            <person name="Bain P.A."/>
            <person name="Manny A.R."/>
            <person name="Major K.M."/>
            <person name="Lambert F.N."/>
            <person name="Vulpe C.D."/>
            <person name="Tuck P."/>
            <person name="Blalock B.J."/>
            <person name="Lin Y.Y."/>
            <person name="Smith M.E."/>
            <person name="Ochoa-Acuna H."/>
            <person name="Chen M.M."/>
            <person name="Childers C.P."/>
            <person name="Qu J."/>
            <person name="Dugan S."/>
            <person name="Lee S.L."/>
            <person name="Chao H."/>
            <person name="Dinh H."/>
            <person name="Han Y."/>
            <person name="Doddapaneni H."/>
            <person name="Worley K.C."/>
            <person name="Muzny D.M."/>
            <person name="Gibbs R.A."/>
            <person name="Richards S."/>
        </authorList>
    </citation>
    <scope>NUCLEOTIDE SEQUENCE</scope>
    <source>
        <strain evidence="3">HAZT.00-mixed</strain>
        <tissue evidence="3">Whole organism</tissue>
    </source>
</reference>
<keyword evidence="1" id="KW-0479">Metal-binding</keyword>
<keyword evidence="1" id="KW-1015">Disulfide bond</keyword>
<name>A0A6A0HCR5_HYAAZ</name>
<dbReference type="EC" id="3.4.13.19" evidence="1"/>
<keyword evidence="2" id="KW-0472">Membrane</keyword>
<dbReference type="InterPro" id="IPR008257">
    <property type="entry name" value="Pept_M19"/>
</dbReference>
<keyword evidence="1" id="KW-0325">Glycoprotein</keyword>
<comment type="caution">
    <text evidence="3">The sequence shown here is derived from an EMBL/GenBank/DDBJ whole genome shotgun (WGS) entry which is preliminary data.</text>
</comment>
<keyword evidence="1" id="KW-0378">Hydrolase</keyword>
<accession>A0A6A0HCR5</accession>
<keyword evidence="1" id="KW-0449">Lipoprotein</keyword>
<evidence type="ECO:0000256" key="1">
    <source>
        <dbReference type="RuleBase" id="RU341113"/>
    </source>
</evidence>
<keyword evidence="2" id="KW-0812">Transmembrane</keyword>
<dbReference type="InterPro" id="IPR032466">
    <property type="entry name" value="Metal_Hydrolase"/>
</dbReference>
<keyword evidence="1" id="KW-0862">Zinc</keyword>
<keyword evidence="1" id="KW-0224">Dipeptidase</keyword>
<dbReference type="GO" id="GO:0098552">
    <property type="term" value="C:side of membrane"/>
    <property type="evidence" value="ECO:0007669"/>
    <property type="project" value="UniProtKB-KW"/>
</dbReference>
<dbReference type="AlphaFoldDB" id="A0A6A0HCR5"/>
<proteinExistence type="inferred from homology"/>
<dbReference type="Proteomes" id="UP000711488">
    <property type="component" value="Unassembled WGS sequence"/>
</dbReference>
<comment type="similarity">
    <text evidence="1">Belongs to the metallo-dependent hydrolases superfamily. Peptidase M19 family.</text>
</comment>
<dbReference type="PANTHER" id="PTHR10443:SF12">
    <property type="entry name" value="DIPEPTIDASE"/>
    <property type="match status" value="1"/>
</dbReference>
<comment type="catalytic activity">
    <reaction evidence="1">
        <text>an L-aminoacyl-L-amino acid + H2O = 2 an L-alpha-amino acid</text>
        <dbReference type="Rhea" id="RHEA:48940"/>
        <dbReference type="ChEBI" id="CHEBI:15377"/>
        <dbReference type="ChEBI" id="CHEBI:59869"/>
        <dbReference type="ChEBI" id="CHEBI:77460"/>
        <dbReference type="EC" id="3.4.13.19"/>
    </reaction>
</comment>
<dbReference type="GO" id="GO:0006508">
    <property type="term" value="P:proteolysis"/>
    <property type="evidence" value="ECO:0007669"/>
    <property type="project" value="UniProtKB-KW"/>
</dbReference>
<dbReference type="PANTHER" id="PTHR10443">
    <property type="entry name" value="MICROSOMAL DIPEPTIDASE"/>
    <property type="match status" value="1"/>
</dbReference>
<protein>
    <recommendedName>
        <fullName evidence="1">Dipeptidase</fullName>
        <ecNumber evidence="1">3.4.13.19</ecNumber>
    </recommendedName>
</protein>
<dbReference type="GO" id="GO:0046872">
    <property type="term" value="F:metal ion binding"/>
    <property type="evidence" value="ECO:0007669"/>
    <property type="project" value="UniProtKB-UniRule"/>
</dbReference>
<keyword evidence="1" id="KW-0645">Protease</keyword>
<gene>
    <name evidence="3" type="ORF">HAZT_HAZT008110</name>
</gene>